<keyword evidence="5" id="KW-0547">Nucleotide-binding</keyword>
<keyword evidence="8" id="KW-0902">Two-component regulatory system</keyword>
<evidence type="ECO:0000256" key="7">
    <source>
        <dbReference type="ARBA" id="ARBA00022840"/>
    </source>
</evidence>
<accession>A0A7K1J2X3</accession>
<reference evidence="11 12" key="1">
    <citation type="submission" date="2019-09" db="EMBL/GenBank/DDBJ databases">
        <title>Bifidobacterium canis sp. nov., isolated from the digestive tract of German Shepherd dog puppy.</title>
        <authorList>
            <person name="Bunesova V."/>
        </authorList>
    </citation>
    <scope>NUCLEOTIDE SEQUENCE [LARGE SCALE GENOMIC DNA]</scope>
    <source>
        <strain evidence="11 12">GSD1FS</strain>
    </source>
</reference>
<comment type="catalytic activity">
    <reaction evidence="1">
        <text>ATP + protein L-histidine = ADP + protein N-phospho-L-histidine.</text>
        <dbReference type="EC" id="2.7.13.3"/>
    </reaction>
</comment>
<dbReference type="EC" id="2.7.13.3" evidence="2"/>
<evidence type="ECO:0000256" key="5">
    <source>
        <dbReference type="ARBA" id="ARBA00022741"/>
    </source>
</evidence>
<dbReference type="Proteomes" id="UP000487882">
    <property type="component" value="Unassembled WGS sequence"/>
</dbReference>
<dbReference type="GO" id="GO:0005524">
    <property type="term" value="F:ATP binding"/>
    <property type="evidence" value="ECO:0007669"/>
    <property type="project" value="UniProtKB-KW"/>
</dbReference>
<keyword evidence="4" id="KW-0808">Transferase</keyword>
<dbReference type="InterPro" id="IPR050482">
    <property type="entry name" value="Sensor_HK_TwoCompSys"/>
</dbReference>
<proteinExistence type="predicted"/>
<dbReference type="GO" id="GO:0016020">
    <property type="term" value="C:membrane"/>
    <property type="evidence" value="ECO:0007669"/>
    <property type="project" value="InterPro"/>
</dbReference>
<keyword evidence="6 11" id="KW-0418">Kinase</keyword>
<keyword evidence="9" id="KW-0472">Membrane</keyword>
<dbReference type="Gene3D" id="1.20.5.1930">
    <property type="match status" value="1"/>
</dbReference>
<evidence type="ECO:0000313" key="11">
    <source>
        <dbReference type="EMBL" id="MUH58869.1"/>
    </source>
</evidence>
<name>A0A7K1J2X3_9BIFI</name>
<dbReference type="Gene3D" id="3.30.565.10">
    <property type="entry name" value="Histidine kinase-like ATPase, C-terminal domain"/>
    <property type="match status" value="1"/>
</dbReference>
<dbReference type="SUPFAM" id="SSF55874">
    <property type="entry name" value="ATPase domain of HSP90 chaperone/DNA topoisomerase II/histidine kinase"/>
    <property type="match status" value="1"/>
</dbReference>
<feature type="transmembrane region" description="Helical" evidence="9">
    <location>
        <begin position="51"/>
        <end position="74"/>
    </location>
</feature>
<evidence type="ECO:0000256" key="3">
    <source>
        <dbReference type="ARBA" id="ARBA00022553"/>
    </source>
</evidence>
<comment type="caution">
    <text evidence="11">The sequence shown here is derived from an EMBL/GenBank/DDBJ whole genome shotgun (WGS) entry which is preliminary data.</text>
</comment>
<dbReference type="PANTHER" id="PTHR24421:SF10">
    <property type="entry name" value="NITRATE_NITRITE SENSOR PROTEIN NARQ"/>
    <property type="match status" value="1"/>
</dbReference>
<dbReference type="PANTHER" id="PTHR24421">
    <property type="entry name" value="NITRATE/NITRITE SENSOR PROTEIN NARX-RELATED"/>
    <property type="match status" value="1"/>
</dbReference>
<dbReference type="GO" id="GO:0000155">
    <property type="term" value="F:phosphorelay sensor kinase activity"/>
    <property type="evidence" value="ECO:0007669"/>
    <property type="project" value="InterPro"/>
</dbReference>
<protein>
    <recommendedName>
        <fullName evidence="2">histidine kinase</fullName>
        <ecNumber evidence="2">2.7.13.3</ecNumber>
    </recommendedName>
</protein>
<dbReference type="RefSeq" id="WP_155587958.1">
    <property type="nucleotide sequence ID" value="NZ_WNLP01000001.1"/>
</dbReference>
<sequence length="404" mass="44414">MANIAAHTLMFLSAVLFAIMLEADVTATMIIGLLLFICVVSLGRFMTLRTWVAVCCALCSASVAVPVWITLLPVLAADMGYRLFSTDVGRSRRLTFVSLPVIATFAVAFRRISEQAALTQDSTAHTLWSVPTFMCLALVVLTALAALAGATYAKEQAAFRRYRALADAQRERLRRSRSRISDMEAARSADMQRARLNERTRIAREIHDNVGHLLTRAIMLTNADEVVARSTGDNMHAKQFEEIVGALDEAMTMIRRSVHDLKDEGTDFTAMIEDATSVTGDARVQVHVTNGITQPPSNVAHCFAAVVREALTNTMRHSNATQVNVKLVDLPGLWQLIVQDNGGVIKRNARHTAQMRGIGLTDIEERARVLNGSAVCGPYGAGWRVFVSVPKESRNTNRVHEQIL</sequence>
<evidence type="ECO:0000256" key="2">
    <source>
        <dbReference type="ARBA" id="ARBA00012438"/>
    </source>
</evidence>
<keyword evidence="3" id="KW-0597">Phosphoprotein</keyword>
<dbReference type="EMBL" id="WNLP01000001">
    <property type="protein sequence ID" value="MUH58869.1"/>
    <property type="molecule type" value="Genomic_DNA"/>
</dbReference>
<keyword evidence="9" id="KW-0812">Transmembrane</keyword>
<feature type="domain" description="Signal transduction histidine kinase subgroup 3 dimerisation and phosphoacceptor" evidence="10">
    <location>
        <begin position="198"/>
        <end position="263"/>
    </location>
</feature>
<evidence type="ECO:0000259" key="10">
    <source>
        <dbReference type="Pfam" id="PF07730"/>
    </source>
</evidence>
<dbReference type="AlphaFoldDB" id="A0A7K1J2X3"/>
<feature type="transmembrane region" description="Helical" evidence="9">
    <location>
        <begin position="130"/>
        <end position="153"/>
    </location>
</feature>
<gene>
    <name evidence="11" type="ORF">GSD1FS_0163</name>
</gene>
<dbReference type="GO" id="GO:0046983">
    <property type="term" value="F:protein dimerization activity"/>
    <property type="evidence" value="ECO:0007669"/>
    <property type="project" value="InterPro"/>
</dbReference>
<evidence type="ECO:0000256" key="4">
    <source>
        <dbReference type="ARBA" id="ARBA00022679"/>
    </source>
</evidence>
<feature type="transmembrane region" description="Helical" evidence="9">
    <location>
        <begin position="12"/>
        <end position="45"/>
    </location>
</feature>
<organism evidence="11 12">
    <name type="scientific">Bifidobacterium canis</name>
    <dbReference type="NCBI Taxonomy" id="2610880"/>
    <lineage>
        <taxon>Bacteria</taxon>
        <taxon>Bacillati</taxon>
        <taxon>Actinomycetota</taxon>
        <taxon>Actinomycetes</taxon>
        <taxon>Bifidobacteriales</taxon>
        <taxon>Bifidobacteriaceae</taxon>
        <taxon>Bifidobacterium</taxon>
    </lineage>
</organism>
<dbReference type="InterPro" id="IPR036890">
    <property type="entry name" value="HATPase_C_sf"/>
</dbReference>
<evidence type="ECO:0000256" key="9">
    <source>
        <dbReference type="SAM" id="Phobius"/>
    </source>
</evidence>
<evidence type="ECO:0000256" key="8">
    <source>
        <dbReference type="ARBA" id="ARBA00023012"/>
    </source>
</evidence>
<dbReference type="CDD" id="cd16917">
    <property type="entry name" value="HATPase_UhpB-NarQ-NarX-like"/>
    <property type="match status" value="1"/>
</dbReference>
<feature type="transmembrane region" description="Helical" evidence="9">
    <location>
        <begin position="94"/>
        <end position="110"/>
    </location>
</feature>
<keyword evidence="7" id="KW-0067">ATP-binding</keyword>
<evidence type="ECO:0000256" key="1">
    <source>
        <dbReference type="ARBA" id="ARBA00000085"/>
    </source>
</evidence>
<evidence type="ECO:0000313" key="12">
    <source>
        <dbReference type="Proteomes" id="UP000487882"/>
    </source>
</evidence>
<keyword evidence="12" id="KW-1185">Reference proteome</keyword>
<keyword evidence="9" id="KW-1133">Transmembrane helix</keyword>
<dbReference type="Pfam" id="PF07730">
    <property type="entry name" value="HisKA_3"/>
    <property type="match status" value="1"/>
</dbReference>
<dbReference type="InterPro" id="IPR011712">
    <property type="entry name" value="Sig_transdc_His_kin_sub3_dim/P"/>
</dbReference>
<evidence type="ECO:0000256" key="6">
    <source>
        <dbReference type="ARBA" id="ARBA00022777"/>
    </source>
</evidence>